<evidence type="ECO:0000313" key="3">
    <source>
        <dbReference type="Proteomes" id="UP000199392"/>
    </source>
</evidence>
<proteinExistence type="predicted"/>
<gene>
    <name evidence="2" type="ORF">SAMN04488050_101441</name>
</gene>
<feature type="compositionally biased region" description="Basic and acidic residues" evidence="1">
    <location>
        <begin position="47"/>
        <end position="60"/>
    </location>
</feature>
<protein>
    <recommendedName>
        <fullName evidence="4">DUF4169 domain-containing protein</fullName>
    </recommendedName>
</protein>
<dbReference type="STRING" id="311180.SAMN04488050_101441"/>
<dbReference type="Proteomes" id="UP000199392">
    <property type="component" value="Unassembled WGS sequence"/>
</dbReference>
<feature type="region of interest" description="Disordered" evidence="1">
    <location>
        <begin position="1"/>
        <end position="66"/>
    </location>
</feature>
<name>A0A1I6PC95_9RHOB</name>
<feature type="compositionally biased region" description="Basic and acidic residues" evidence="1">
    <location>
        <begin position="15"/>
        <end position="40"/>
    </location>
</feature>
<sequence>MSNVINLNRFRKDRARAEKRAQADENAARHGRSKAERQRETNAAAKSARDLEGHKLDTPTDPKPGA</sequence>
<organism evidence="2 3">
    <name type="scientific">Alloyangia pacifica</name>
    <dbReference type="NCBI Taxonomy" id="311180"/>
    <lineage>
        <taxon>Bacteria</taxon>
        <taxon>Pseudomonadati</taxon>
        <taxon>Pseudomonadota</taxon>
        <taxon>Alphaproteobacteria</taxon>
        <taxon>Rhodobacterales</taxon>
        <taxon>Roseobacteraceae</taxon>
        <taxon>Alloyangia</taxon>
    </lineage>
</organism>
<evidence type="ECO:0000313" key="2">
    <source>
        <dbReference type="EMBL" id="SFS37806.1"/>
    </source>
</evidence>
<dbReference type="Pfam" id="PF13770">
    <property type="entry name" value="DUF4169"/>
    <property type="match status" value="1"/>
</dbReference>
<dbReference type="OrthoDB" id="7192657at2"/>
<reference evidence="3" key="1">
    <citation type="submission" date="2016-10" db="EMBL/GenBank/DDBJ databases">
        <authorList>
            <person name="Varghese N."/>
            <person name="Submissions S."/>
        </authorList>
    </citation>
    <scope>NUCLEOTIDE SEQUENCE [LARGE SCALE GENOMIC DNA]</scope>
    <source>
        <strain evidence="3">DSM 26894</strain>
    </source>
</reference>
<accession>A0A1I6PC95</accession>
<evidence type="ECO:0000256" key="1">
    <source>
        <dbReference type="SAM" id="MobiDB-lite"/>
    </source>
</evidence>
<dbReference type="EMBL" id="FOZW01000001">
    <property type="protein sequence ID" value="SFS37806.1"/>
    <property type="molecule type" value="Genomic_DNA"/>
</dbReference>
<dbReference type="RefSeq" id="WP_092421024.1">
    <property type="nucleotide sequence ID" value="NZ_FNCL01000002.1"/>
</dbReference>
<dbReference type="AlphaFoldDB" id="A0A1I6PC95"/>
<keyword evidence="3" id="KW-1185">Reference proteome</keyword>
<evidence type="ECO:0008006" key="4">
    <source>
        <dbReference type="Google" id="ProtNLM"/>
    </source>
</evidence>
<dbReference type="InterPro" id="IPR025227">
    <property type="entry name" value="DUF4169"/>
</dbReference>